<organism evidence="2 3">
    <name type="scientific">Arthroderma benhamiae (strain ATCC MYA-4681 / CBS 112371)</name>
    <name type="common">Trichophyton mentagrophytes</name>
    <dbReference type="NCBI Taxonomy" id="663331"/>
    <lineage>
        <taxon>Eukaryota</taxon>
        <taxon>Fungi</taxon>
        <taxon>Dikarya</taxon>
        <taxon>Ascomycota</taxon>
        <taxon>Pezizomycotina</taxon>
        <taxon>Eurotiomycetes</taxon>
        <taxon>Eurotiomycetidae</taxon>
        <taxon>Onygenales</taxon>
        <taxon>Arthrodermataceae</taxon>
        <taxon>Trichophyton</taxon>
    </lineage>
</organism>
<dbReference type="EMBL" id="ABSU01000004">
    <property type="protein sequence ID" value="EFE35264.1"/>
    <property type="molecule type" value="Genomic_DNA"/>
</dbReference>
<dbReference type="AlphaFoldDB" id="D4APQ3"/>
<feature type="compositionally biased region" description="Basic and acidic residues" evidence="1">
    <location>
        <begin position="9"/>
        <end position="21"/>
    </location>
</feature>
<proteinExistence type="predicted"/>
<evidence type="ECO:0000313" key="3">
    <source>
        <dbReference type="Proteomes" id="UP000008866"/>
    </source>
</evidence>
<evidence type="ECO:0000313" key="2">
    <source>
        <dbReference type="EMBL" id="EFE35264.1"/>
    </source>
</evidence>
<reference evidence="3" key="1">
    <citation type="journal article" date="2011" name="Genome Biol.">
        <title>Comparative and functional genomics provide insights into the pathogenicity of dermatophytic fungi.</title>
        <authorList>
            <person name="Burmester A."/>
            <person name="Shelest E."/>
            <person name="Gloeckner G."/>
            <person name="Heddergott C."/>
            <person name="Schindler S."/>
            <person name="Staib P."/>
            <person name="Heidel A."/>
            <person name="Felder M."/>
            <person name="Petzold A."/>
            <person name="Szafranski K."/>
            <person name="Feuermann M."/>
            <person name="Pedruzzi I."/>
            <person name="Priebe S."/>
            <person name="Groth M."/>
            <person name="Winkler R."/>
            <person name="Li W."/>
            <person name="Kniemeyer O."/>
            <person name="Schroeckh V."/>
            <person name="Hertweck C."/>
            <person name="Hube B."/>
            <person name="White T.C."/>
            <person name="Platzer M."/>
            <person name="Guthke R."/>
            <person name="Heitman J."/>
            <person name="Woestemeyer J."/>
            <person name="Zipfel P.F."/>
            <person name="Monod M."/>
            <person name="Brakhage A.A."/>
        </authorList>
    </citation>
    <scope>NUCLEOTIDE SEQUENCE [LARGE SCALE GENOMIC DNA]</scope>
    <source>
        <strain evidence="3">ATCC MYA-4681 / CBS 112371</strain>
    </source>
</reference>
<accession>D4APQ3</accession>
<gene>
    <name evidence="2" type="ORF">ARB_06221</name>
</gene>
<dbReference type="GeneID" id="9523736"/>
<dbReference type="HOGENOM" id="CLU_1282946_0_0_1"/>
<feature type="compositionally biased region" description="Basic and acidic residues" evidence="1">
    <location>
        <begin position="201"/>
        <end position="215"/>
    </location>
</feature>
<dbReference type="RefSeq" id="XP_003015909.1">
    <property type="nucleotide sequence ID" value="XM_003015863.1"/>
</dbReference>
<comment type="caution">
    <text evidence="2">The sequence shown here is derived from an EMBL/GenBank/DDBJ whole genome shotgun (WGS) entry which is preliminary data.</text>
</comment>
<feature type="compositionally biased region" description="Polar residues" evidence="1">
    <location>
        <begin position="25"/>
        <end position="34"/>
    </location>
</feature>
<feature type="region of interest" description="Disordered" evidence="1">
    <location>
        <begin position="128"/>
        <end position="215"/>
    </location>
</feature>
<feature type="region of interest" description="Disordered" evidence="1">
    <location>
        <begin position="1"/>
        <end position="97"/>
    </location>
</feature>
<feature type="compositionally biased region" description="Basic and acidic residues" evidence="1">
    <location>
        <begin position="51"/>
        <end position="84"/>
    </location>
</feature>
<evidence type="ECO:0000256" key="1">
    <source>
        <dbReference type="SAM" id="MobiDB-lite"/>
    </source>
</evidence>
<dbReference type="KEGG" id="abe:ARB_06221"/>
<protein>
    <submittedName>
        <fullName evidence="2">Uncharacterized protein</fullName>
    </submittedName>
</protein>
<keyword evidence="3" id="KW-1185">Reference proteome</keyword>
<dbReference type="Proteomes" id="UP000008866">
    <property type="component" value="Unassembled WGS sequence"/>
</dbReference>
<sequence length="215" mass="24253">MSGKTQQAKGEEKDEKQRGERQGVVLTQKTTGNSVYPDPNADSWRNGLGGSRRETAGLEQRARRDGQKGRKKEARGEGREEEGRRKKGGGDGAGRLAFFFSSCEGSSSTLKRCYKKFFFLFAPFFADSEAGGRYKPPNPSGSGTRKELRGTRRTRGRETREREREGEGEEGEGREIKELSLLGDEKKKKKKKKRERRRGRRRDEEDAAKRAMDGG</sequence>
<feature type="compositionally biased region" description="Basic residues" evidence="1">
    <location>
        <begin position="187"/>
        <end position="200"/>
    </location>
</feature>
<feature type="compositionally biased region" description="Basic and acidic residues" evidence="1">
    <location>
        <begin position="144"/>
        <end position="186"/>
    </location>
</feature>
<name>D4APQ3_ARTBC</name>